<sequence>MNTMTLLRSAALTITVATSLTMPATASKGDLSYIDQAVLSVCVEAAQDDAFGLVKTLKAYRISKDNAVKKVVCNSQPLVDFARTEQAHKVVKLLTPVENRINGNVTIKDVDAPL</sequence>
<dbReference type="Pfam" id="PF12514">
    <property type="entry name" value="DUF3718"/>
    <property type="match status" value="1"/>
</dbReference>
<evidence type="ECO:0000256" key="1">
    <source>
        <dbReference type="SAM" id="SignalP"/>
    </source>
</evidence>
<organism evidence="2 3">
    <name type="scientific">Rheinheimera tilapiae</name>
    <dbReference type="NCBI Taxonomy" id="875043"/>
    <lineage>
        <taxon>Bacteria</taxon>
        <taxon>Pseudomonadati</taxon>
        <taxon>Pseudomonadota</taxon>
        <taxon>Gammaproteobacteria</taxon>
        <taxon>Chromatiales</taxon>
        <taxon>Chromatiaceae</taxon>
        <taxon>Rheinheimera</taxon>
    </lineage>
</organism>
<dbReference type="InterPro" id="IPR022193">
    <property type="entry name" value="DUF3718"/>
</dbReference>
<dbReference type="EMBL" id="JBHLXP010000003">
    <property type="protein sequence ID" value="MFC0049488.1"/>
    <property type="molecule type" value="Genomic_DNA"/>
</dbReference>
<keyword evidence="1" id="KW-0732">Signal</keyword>
<reference evidence="2 3" key="1">
    <citation type="submission" date="2024-09" db="EMBL/GenBank/DDBJ databases">
        <authorList>
            <person name="Sun Q."/>
            <person name="Mori K."/>
        </authorList>
    </citation>
    <scope>NUCLEOTIDE SEQUENCE [LARGE SCALE GENOMIC DNA]</scope>
    <source>
        <strain evidence="2 3">KCTC 23315</strain>
    </source>
</reference>
<name>A0ABV6BF36_9GAMM</name>
<keyword evidence="3" id="KW-1185">Reference proteome</keyword>
<evidence type="ECO:0000313" key="2">
    <source>
        <dbReference type="EMBL" id="MFC0049488.1"/>
    </source>
</evidence>
<evidence type="ECO:0000313" key="3">
    <source>
        <dbReference type="Proteomes" id="UP001589813"/>
    </source>
</evidence>
<dbReference type="Proteomes" id="UP001589813">
    <property type="component" value="Unassembled WGS sequence"/>
</dbReference>
<accession>A0ABV6BF36</accession>
<gene>
    <name evidence="2" type="ORF">ACFFJP_14425</name>
</gene>
<proteinExistence type="predicted"/>
<feature type="chain" id="PRO_5045769285" evidence="1">
    <location>
        <begin position="27"/>
        <end position="114"/>
    </location>
</feature>
<comment type="caution">
    <text evidence="2">The sequence shown here is derived from an EMBL/GenBank/DDBJ whole genome shotgun (WGS) entry which is preliminary data.</text>
</comment>
<feature type="signal peptide" evidence="1">
    <location>
        <begin position="1"/>
        <end position="26"/>
    </location>
</feature>
<dbReference type="RefSeq" id="WP_377245420.1">
    <property type="nucleotide sequence ID" value="NZ_JBHLXP010000003.1"/>
</dbReference>
<protein>
    <submittedName>
        <fullName evidence="2">DUF3718 domain-containing protein</fullName>
    </submittedName>
</protein>